<organism evidence="2 3">
    <name type="scientific">Halobacillus seohaensis</name>
    <dbReference type="NCBI Taxonomy" id="447421"/>
    <lineage>
        <taxon>Bacteria</taxon>
        <taxon>Bacillati</taxon>
        <taxon>Bacillota</taxon>
        <taxon>Bacilli</taxon>
        <taxon>Bacillales</taxon>
        <taxon>Bacillaceae</taxon>
        <taxon>Halobacillus</taxon>
    </lineage>
</organism>
<name>A0ABW2ET45_9BACI</name>
<keyword evidence="1" id="KW-0472">Membrane</keyword>
<keyword evidence="1" id="KW-1133">Transmembrane helix</keyword>
<accession>A0ABW2ET45</accession>
<sequence>YRLKEYRFNAFFIFLETIRLSKGFGWGVLATVVMSIIMITGKIGLTKKSHLEKRYFVWIEKELKAKN</sequence>
<feature type="transmembrane region" description="Helical" evidence="1">
    <location>
        <begin position="24"/>
        <end position="45"/>
    </location>
</feature>
<evidence type="ECO:0000313" key="2">
    <source>
        <dbReference type="EMBL" id="MFC7063604.1"/>
    </source>
</evidence>
<comment type="caution">
    <text evidence="2">The sequence shown here is derived from an EMBL/GenBank/DDBJ whole genome shotgun (WGS) entry which is preliminary data.</text>
</comment>
<feature type="non-terminal residue" evidence="2">
    <location>
        <position position="1"/>
    </location>
</feature>
<reference evidence="3" key="1">
    <citation type="journal article" date="2019" name="Int. J. Syst. Evol. Microbiol.">
        <title>The Global Catalogue of Microorganisms (GCM) 10K type strain sequencing project: providing services to taxonomists for standard genome sequencing and annotation.</title>
        <authorList>
            <consortium name="The Broad Institute Genomics Platform"/>
            <consortium name="The Broad Institute Genome Sequencing Center for Infectious Disease"/>
            <person name="Wu L."/>
            <person name="Ma J."/>
        </authorList>
    </citation>
    <scope>NUCLEOTIDE SEQUENCE [LARGE SCALE GENOMIC DNA]</scope>
    <source>
        <strain evidence="3">CGMCC 4.1621</strain>
    </source>
</reference>
<gene>
    <name evidence="2" type="ORF">ACFQIC_17485</name>
</gene>
<keyword evidence="1" id="KW-0812">Transmembrane</keyword>
<evidence type="ECO:0000256" key="1">
    <source>
        <dbReference type="SAM" id="Phobius"/>
    </source>
</evidence>
<evidence type="ECO:0000313" key="3">
    <source>
        <dbReference type="Proteomes" id="UP001596410"/>
    </source>
</evidence>
<protein>
    <submittedName>
        <fullName evidence="2">Uncharacterized protein</fullName>
    </submittedName>
</protein>
<proteinExistence type="predicted"/>
<dbReference type="EMBL" id="JBHSZV010000049">
    <property type="protein sequence ID" value="MFC7063604.1"/>
    <property type="molecule type" value="Genomic_DNA"/>
</dbReference>
<dbReference type="RefSeq" id="WP_390217549.1">
    <property type="nucleotide sequence ID" value="NZ_JBHSZV010000049.1"/>
</dbReference>
<dbReference type="Proteomes" id="UP001596410">
    <property type="component" value="Unassembled WGS sequence"/>
</dbReference>
<keyword evidence="3" id="KW-1185">Reference proteome</keyword>